<evidence type="ECO:0000256" key="11">
    <source>
        <dbReference type="SAM" id="Phobius"/>
    </source>
</evidence>
<dbReference type="Pfam" id="PF25803">
    <property type="entry name" value="Spectrin_SYNE1_2"/>
    <property type="match status" value="1"/>
</dbReference>
<name>A0A8T2K013_9PIPI</name>
<dbReference type="Pfam" id="PF25804">
    <property type="entry name" value="SYNE3"/>
    <property type="match status" value="1"/>
</dbReference>
<evidence type="ECO:0000256" key="3">
    <source>
        <dbReference type="ARBA" id="ARBA00022737"/>
    </source>
</evidence>
<dbReference type="GO" id="GO:0051015">
    <property type="term" value="F:actin filament binding"/>
    <property type="evidence" value="ECO:0007669"/>
    <property type="project" value="TreeGrafter"/>
</dbReference>
<protein>
    <recommendedName>
        <fullName evidence="12">KASH domain-containing protein</fullName>
    </recommendedName>
</protein>
<dbReference type="Gene3D" id="1.20.58.60">
    <property type="match status" value="4"/>
</dbReference>
<keyword evidence="2 8" id="KW-0812">Transmembrane</keyword>
<dbReference type="Proteomes" id="UP000812440">
    <property type="component" value="Chromosome 8_10"/>
</dbReference>
<keyword evidence="6" id="KW-0539">Nucleus</keyword>
<sequence>MSDEEPQIPQNDFEICIKNAESWMQNIHKRLKINDNTEGPRPALESRLRETEKICSLEPEGKILVDRVMMAAEKLLSESSDDEKHEIHIRLGKIKCLYEETTTYMTHCHSRIEWVWLHWNEYLKAREEFTVWVHNMTLTLEPNMELQLGLKEKCWQYEQSQVLLKDINNQSQLLDRLLEESASLYNRIGDPSVDETERTRHLENIMKEHEAYERDVNDFQMWLNGVIEKLKCFVGGDTESTENRLNMLQEINKEVQAGVKKLEDLEVKSEEVIKNTSPLGAENISLELEELRRALEELKHMNDEEEKSLLKAHSSESAFLLLATQLKTNINEFRKAIQRLEESLESGERVKSEDELVALWKTLNATKSALAAEEMKGERVQVQLKDLFRFSKDVQPLSDGVISAMREYQRARNKAFKLSTETESALIQNFYNPLREFQHWKCITERVLDTTSAPLSNESLNHDCLLQIERLLEESTSIKNKLDVLHAKKERINSVVGEQKAEVFFTEVTSAVKEMENLCVVLQERKKKILSINSQNEKFDGAFHQLQKKISTIRIKAAKESELQPDLVGKETQLHRFQMFQEDLLKLETEFKELTSMAELCPTHQLKVGQLSSEHLTLHRSLEINIHKSKNYIKDHRIFNDKLLDLKRWLMVIRQALESFQDSNGQWDVESQEREIQKLLAEVTEKEIHLDQVESQGLLVMESSSPEGTAHIQTELRQLNDSWASLKLLWEDLARTLNDKELQRLALSPPKSTTLSLFNQQTGSEGIGPKGILSRIVYDTSPLSASGKSDKSRIPVRSNQTASNTRETSLTNPTIKSDQSRIPVKKPKETAGSSILKEKTSPTSSVDPEKSSRTLKIDLGLHEASLKNIKEEYLSESLVSNRRNKKVVSLAESVDLVDFPVLSKDKQTTADDQMNSLKRFELWLQEENSKLNNISGRGACNKEEIKSRLSKLKLRVPHGQHLLESLLFLKSDMAVTENLRLEDLRYQWMLYKSKLRDAESLEAMETTEKLQRITKKSSGGIFSFLHRVCCAALPLQLLLLLLLLLAFLIPLMQENQNCALSNNFARSFNLMLKYEKPPPT</sequence>
<dbReference type="GO" id="GO:0007097">
    <property type="term" value="P:nuclear migration"/>
    <property type="evidence" value="ECO:0007669"/>
    <property type="project" value="TreeGrafter"/>
</dbReference>
<proteinExistence type="inferred from homology"/>
<dbReference type="PANTHER" id="PTHR47535:SF2">
    <property type="entry name" value="NESPRIN-3"/>
    <property type="match status" value="1"/>
</dbReference>
<dbReference type="InterPro" id="IPR057933">
    <property type="entry name" value="SYNE3_dom"/>
</dbReference>
<evidence type="ECO:0000259" key="12">
    <source>
        <dbReference type="PROSITE" id="PS51049"/>
    </source>
</evidence>
<evidence type="ECO:0000313" key="13">
    <source>
        <dbReference type="EMBL" id="KAG8449114.1"/>
    </source>
</evidence>
<dbReference type="PROSITE" id="PS51049">
    <property type="entry name" value="KASH"/>
    <property type="match status" value="1"/>
</dbReference>
<evidence type="ECO:0000256" key="2">
    <source>
        <dbReference type="ARBA" id="ARBA00022692"/>
    </source>
</evidence>
<dbReference type="InterPro" id="IPR057932">
    <property type="entry name" value="Spectrin_SYNE1_3"/>
</dbReference>
<evidence type="ECO:0000256" key="1">
    <source>
        <dbReference type="ARBA" id="ARBA00008619"/>
    </source>
</evidence>
<dbReference type="SMART" id="SM01249">
    <property type="entry name" value="KASH"/>
    <property type="match status" value="1"/>
</dbReference>
<accession>A0A8T2K013</accession>
<dbReference type="GO" id="GO:0005737">
    <property type="term" value="C:cytoplasm"/>
    <property type="evidence" value="ECO:0007669"/>
    <property type="project" value="TreeGrafter"/>
</dbReference>
<keyword evidence="9" id="KW-0175">Coiled coil</keyword>
<comment type="caution">
    <text evidence="13">The sequence shown here is derived from an EMBL/GenBank/DDBJ whole genome shotgun (WGS) entry which is preliminary data.</text>
</comment>
<feature type="topological domain" description="Cytoplasmic" evidence="8">
    <location>
        <begin position="1"/>
        <end position="1030"/>
    </location>
</feature>
<evidence type="ECO:0000256" key="5">
    <source>
        <dbReference type="ARBA" id="ARBA00023136"/>
    </source>
</evidence>
<reference evidence="13" key="1">
    <citation type="thesis" date="2020" institute="ProQuest LLC" country="789 East Eisenhower Parkway, Ann Arbor, MI, USA">
        <title>Comparative Genomics and Chromosome Evolution.</title>
        <authorList>
            <person name="Mudd A.B."/>
        </authorList>
    </citation>
    <scope>NUCLEOTIDE SEQUENCE</scope>
    <source>
        <strain evidence="13">Female2</strain>
        <tissue evidence="13">Blood</tissue>
    </source>
</reference>
<dbReference type="SMART" id="SM00150">
    <property type="entry name" value="SPEC"/>
    <property type="match status" value="2"/>
</dbReference>
<feature type="domain" description="KASH" evidence="12">
    <location>
        <begin position="1022"/>
        <end position="1080"/>
    </location>
</feature>
<dbReference type="GO" id="GO:0005640">
    <property type="term" value="C:nuclear outer membrane"/>
    <property type="evidence" value="ECO:0007669"/>
    <property type="project" value="UniProtKB-SubCell"/>
</dbReference>
<gene>
    <name evidence="13" type="ORF">GDO86_015970</name>
</gene>
<feature type="transmembrane region" description="Helical" evidence="11">
    <location>
        <begin position="1031"/>
        <end position="1051"/>
    </location>
</feature>
<dbReference type="InterPro" id="IPR052403">
    <property type="entry name" value="LINC-complex_assoc"/>
</dbReference>
<keyword evidence="14" id="KW-1185">Reference proteome</keyword>
<dbReference type="GO" id="GO:0034993">
    <property type="term" value="C:meiotic nuclear membrane microtubule tethering complex"/>
    <property type="evidence" value="ECO:0007669"/>
    <property type="project" value="TreeGrafter"/>
</dbReference>
<feature type="coiled-coil region" evidence="9">
    <location>
        <begin position="245"/>
        <end position="350"/>
    </location>
</feature>
<feature type="compositionally biased region" description="Polar residues" evidence="10">
    <location>
        <begin position="797"/>
        <end position="817"/>
    </location>
</feature>
<dbReference type="InterPro" id="IPR018159">
    <property type="entry name" value="Spectrin/alpha-actinin"/>
</dbReference>
<dbReference type="InterPro" id="IPR012315">
    <property type="entry name" value="KASH"/>
</dbReference>
<feature type="topological domain" description="Perinuclear space" evidence="8">
    <location>
        <begin position="1052"/>
        <end position="1080"/>
    </location>
</feature>
<comment type="similarity">
    <text evidence="1">Belongs to the nesprin family.</text>
</comment>
<evidence type="ECO:0000256" key="4">
    <source>
        <dbReference type="ARBA" id="ARBA00022989"/>
    </source>
</evidence>
<evidence type="ECO:0000256" key="9">
    <source>
        <dbReference type="SAM" id="Coils"/>
    </source>
</evidence>
<dbReference type="SUPFAM" id="SSF46966">
    <property type="entry name" value="Spectrin repeat"/>
    <property type="match status" value="4"/>
</dbReference>
<evidence type="ECO:0000256" key="6">
    <source>
        <dbReference type="ARBA" id="ARBA00023242"/>
    </source>
</evidence>
<dbReference type="OrthoDB" id="9838382at2759"/>
<feature type="coiled-coil region" evidence="9">
    <location>
        <begin position="669"/>
        <end position="696"/>
    </location>
</feature>
<dbReference type="InterPro" id="IPR002017">
    <property type="entry name" value="Spectrin_repeat"/>
</dbReference>
<dbReference type="PANTHER" id="PTHR47535">
    <property type="entry name" value="MUSCLE-SPECIFIC PROTEIN 300 KDA, ISOFORM G"/>
    <property type="match status" value="1"/>
</dbReference>
<dbReference type="AlphaFoldDB" id="A0A8T2K013"/>
<evidence type="ECO:0000256" key="10">
    <source>
        <dbReference type="SAM" id="MobiDB-lite"/>
    </source>
</evidence>
<comment type="subcellular location">
    <subcellularLocation>
        <location evidence="7">Nucleus outer membrane</location>
        <topology evidence="7">Single-pass type IV membrane protein</topology>
    </subcellularLocation>
</comment>
<evidence type="ECO:0000313" key="14">
    <source>
        <dbReference type="Proteomes" id="UP000812440"/>
    </source>
</evidence>
<evidence type="ECO:0000256" key="7">
    <source>
        <dbReference type="ARBA" id="ARBA00046312"/>
    </source>
</evidence>
<dbReference type="Pfam" id="PF00435">
    <property type="entry name" value="Spectrin"/>
    <property type="match status" value="1"/>
</dbReference>
<dbReference type="EMBL" id="JAACNH010000003">
    <property type="protein sequence ID" value="KAG8449114.1"/>
    <property type="molecule type" value="Genomic_DNA"/>
</dbReference>
<feature type="region of interest" description="Disordered" evidence="10">
    <location>
        <begin position="783"/>
        <end position="852"/>
    </location>
</feature>
<keyword evidence="5 8" id="KW-0472">Membrane</keyword>
<dbReference type="Pfam" id="PF10541">
    <property type="entry name" value="KASH"/>
    <property type="match status" value="1"/>
</dbReference>
<evidence type="ECO:0000256" key="8">
    <source>
        <dbReference type="PROSITE-ProRule" id="PRU00385"/>
    </source>
</evidence>
<keyword evidence="3" id="KW-0677">Repeat</keyword>
<organism evidence="13 14">
    <name type="scientific">Hymenochirus boettgeri</name>
    <name type="common">Congo dwarf clawed frog</name>
    <dbReference type="NCBI Taxonomy" id="247094"/>
    <lineage>
        <taxon>Eukaryota</taxon>
        <taxon>Metazoa</taxon>
        <taxon>Chordata</taxon>
        <taxon>Craniata</taxon>
        <taxon>Vertebrata</taxon>
        <taxon>Euteleostomi</taxon>
        <taxon>Amphibia</taxon>
        <taxon>Batrachia</taxon>
        <taxon>Anura</taxon>
        <taxon>Pipoidea</taxon>
        <taxon>Pipidae</taxon>
        <taxon>Pipinae</taxon>
        <taxon>Hymenochirus</taxon>
    </lineage>
</organism>
<keyword evidence="4 11" id="KW-1133">Transmembrane helix</keyword>